<dbReference type="Proteomes" id="UP000433945">
    <property type="component" value="Unassembled WGS sequence"/>
</dbReference>
<accession>A0A6N8HIB3</accession>
<keyword evidence="1" id="KW-1133">Transmembrane helix</keyword>
<name>A0A6N8HIB3_9FLAO</name>
<keyword evidence="3" id="KW-1185">Reference proteome</keyword>
<proteinExistence type="predicted"/>
<dbReference type="OrthoDB" id="1350751at2"/>
<feature type="transmembrane region" description="Helical" evidence="1">
    <location>
        <begin position="6"/>
        <end position="25"/>
    </location>
</feature>
<comment type="caution">
    <text evidence="2">The sequence shown here is derived from an EMBL/GenBank/DDBJ whole genome shotgun (WGS) entry which is preliminary data.</text>
</comment>
<organism evidence="2 3">
    <name type="scientific">Flavobacterium rakeshii</name>
    <dbReference type="NCBI Taxonomy" id="1038845"/>
    <lineage>
        <taxon>Bacteria</taxon>
        <taxon>Pseudomonadati</taxon>
        <taxon>Bacteroidota</taxon>
        <taxon>Flavobacteriia</taxon>
        <taxon>Flavobacteriales</taxon>
        <taxon>Flavobacteriaceae</taxon>
        <taxon>Flavobacterium</taxon>
    </lineage>
</organism>
<dbReference type="RefSeq" id="WP_157484749.1">
    <property type="nucleotide sequence ID" value="NZ_WOWP01000063.1"/>
</dbReference>
<reference evidence="2 3" key="1">
    <citation type="submission" date="2019-12" db="EMBL/GenBank/DDBJ databases">
        <authorList>
            <person name="Sun J.-Q."/>
        </authorList>
    </citation>
    <scope>NUCLEOTIDE SEQUENCE [LARGE SCALE GENOMIC DNA]</scope>
    <source>
        <strain evidence="2 3">JCM 17928</strain>
    </source>
</reference>
<protein>
    <submittedName>
        <fullName evidence="2">Uncharacterized protein</fullName>
    </submittedName>
</protein>
<keyword evidence="1" id="KW-0812">Transmembrane</keyword>
<gene>
    <name evidence="2" type="ORF">GN157_17430</name>
</gene>
<evidence type="ECO:0000256" key="1">
    <source>
        <dbReference type="SAM" id="Phobius"/>
    </source>
</evidence>
<dbReference type="AlphaFoldDB" id="A0A6N8HIB3"/>
<dbReference type="EMBL" id="WOWP01000063">
    <property type="protein sequence ID" value="MUV05499.1"/>
    <property type="molecule type" value="Genomic_DNA"/>
</dbReference>
<evidence type="ECO:0000313" key="3">
    <source>
        <dbReference type="Proteomes" id="UP000433945"/>
    </source>
</evidence>
<keyword evidence="1" id="KW-0472">Membrane</keyword>
<sequence>MTMNFMLMITTAFIMAALFYVTNVFEDSNVYSMRKKALKLFRKNRENSYRFYIALEKYITENNVWSYNAFENDDITFSEFLEAFKEKHYIEYSHEEEMKLTEAKLSRKQIEDFLIKLDYQYEFITAVESSIQFDAHTFKKQLTA</sequence>
<evidence type="ECO:0000313" key="2">
    <source>
        <dbReference type="EMBL" id="MUV05499.1"/>
    </source>
</evidence>